<evidence type="ECO:0000259" key="2">
    <source>
        <dbReference type="Pfam" id="PF13439"/>
    </source>
</evidence>
<dbReference type="SUPFAM" id="SSF53756">
    <property type="entry name" value="UDP-Glycosyltransferase/glycogen phosphorylase"/>
    <property type="match status" value="1"/>
</dbReference>
<dbReference type="PANTHER" id="PTHR46401">
    <property type="entry name" value="GLYCOSYLTRANSFERASE WBBK-RELATED"/>
    <property type="match status" value="1"/>
</dbReference>
<proteinExistence type="predicted"/>
<organism evidence="3 4">
    <name type="scientific">Parapedobacter luteus</name>
    <dbReference type="NCBI Taxonomy" id="623280"/>
    <lineage>
        <taxon>Bacteria</taxon>
        <taxon>Pseudomonadati</taxon>
        <taxon>Bacteroidota</taxon>
        <taxon>Sphingobacteriia</taxon>
        <taxon>Sphingobacteriales</taxon>
        <taxon>Sphingobacteriaceae</taxon>
        <taxon>Parapedobacter</taxon>
    </lineage>
</organism>
<dbReference type="OrthoDB" id="9801609at2"/>
<dbReference type="InterPro" id="IPR028098">
    <property type="entry name" value="Glyco_trans_4-like_N"/>
</dbReference>
<evidence type="ECO:0000313" key="3">
    <source>
        <dbReference type="EMBL" id="SKB30678.1"/>
    </source>
</evidence>
<dbReference type="GO" id="GO:0009103">
    <property type="term" value="P:lipopolysaccharide biosynthetic process"/>
    <property type="evidence" value="ECO:0007669"/>
    <property type="project" value="TreeGrafter"/>
</dbReference>
<evidence type="ECO:0000313" key="4">
    <source>
        <dbReference type="Proteomes" id="UP000190541"/>
    </source>
</evidence>
<accession>A0A1T5A6W5</accession>
<dbReference type="STRING" id="623280.SAMN05660226_00649"/>
<dbReference type="Proteomes" id="UP000190541">
    <property type="component" value="Unassembled WGS sequence"/>
</dbReference>
<keyword evidence="1 3" id="KW-0808">Transferase</keyword>
<keyword evidence="4" id="KW-1185">Reference proteome</keyword>
<dbReference type="AlphaFoldDB" id="A0A1T5A6W5"/>
<dbReference type="Pfam" id="PF13439">
    <property type="entry name" value="Glyco_transf_4"/>
    <property type="match status" value="1"/>
</dbReference>
<dbReference type="EMBL" id="FUYS01000001">
    <property type="protein sequence ID" value="SKB30678.1"/>
    <property type="molecule type" value="Genomic_DNA"/>
</dbReference>
<reference evidence="3 4" key="1">
    <citation type="submission" date="2017-02" db="EMBL/GenBank/DDBJ databases">
        <authorList>
            <person name="Peterson S.W."/>
        </authorList>
    </citation>
    <scope>NUCLEOTIDE SEQUENCE [LARGE SCALE GENOMIC DNA]</scope>
    <source>
        <strain evidence="3 4">DSM 22899</strain>
    </source>
</reference>
<dbReference type="PANTHER" id="PTHR46401:SF2">
    <property type="entry name" value="GLYCOSYLTRANSFERASE WBBK-RELATED"/>
    <property type="match status" value="1"/>
</dbReference>
<dbReference type="Gene3D" id="3.40.50.2000">
    <property type="entry name" value="Glycogen Phosphorylase B"/>
    <property type="match status" value="2"/>
</dbReference>
<evidence type="ECO:0000256" key="1">
    <source>
        <dbReference type="ARBA" id="ARBA00022679"/>
    </source>
</evidence>
<gene>
    <name evidence="3" type="ORF">SAMN05660226_00649</name>
</gene>
<dbReference type="GO" id="GO:0016757">
    <property type="term" value="F:glycosyltransferase activity"/>
    <property type="evidence" value="ECO:0007669"/>
    <property type="project" value="TreeGrafter"/>
</dbReference>
<dbReference type="RefSeq" id="WP_079715357.1">
    <property type="nucleotide sequence ID" value="NZ_FUYS01000001.1"/>
</dbReference>
<sequence>MDIVLVAHPTFLGYRSIAQYTKLLKDGMEIRGHDVEVWTADDFFFRQTRHPLLKKWLGYIDQYLVFPITIKRRLKTCPKHTLFVFTDQALGPYVPLLRKRPHVIHCHDFLAQQSALGEIKENPTGITGKVLQAYIRRGFRMGKNFISVSEKTRNDLHRFLRKDPIISKVVYNGLNEDYQPFDKELARLILGRRLGRNLRSGYLLHVGSNHWYKNRQGVLEIYDSWRAFTKRKLPLVMVGATPDSRLADAYNRSPYKRDIYFMSDVDNELLVFVYAGAQIFLFPSLAEGFGWPIAEAMACGSPVITTNQAPMTEVAAQAGIYIPRRPSHPEEAEIWAFEAGRLIERVLELNEEDYQKIVADCVENAQRFNTNAALNCIETIYRHIV</sequence>
<feature type="domain" description="Glycosyltransferase subfamily 4-like N-terminal" evidence="2">
    <location>
        <begin position="18"/>
        <end position="177"/>
    </location>
</feature>
<protein>
    <submittedName>
        <fullName evidence="3">Glycosyltransferase involved in cell wall bisynthesis</fullName>
    </submittedName>
</protein>
<name>A0A1T5A6W5_9SPHI</name>
<dbReference type="Pfam" id="PF13692">
    <property type="entry name" value="Glyco_trans_1_4"/>
    <property type="match status" value="1"/>
</dbReference>